<dbReference type="KEGG" id="smo:SELMODRAFT_404086"/>
<dbReference type="EMBL" id="GL377567">
    <property type="protein sequence ID" value="EFJ36256.1"/>
    <property type="molecule type" value="Genomic_DNA"/>
</dbReference>
<evidence type="ECO:0000256" key="6">
    <source>
        <dbReference type="ARBA" id="ARBA00022840"/>
    </source>
</evidence>
<keyword evidence="6" id="KW-0067">ATP-binding</keyword>
<dbReference type="GO" id="GO:0004674">
    <property type="term" value="F:protein serine/threonine kinase activity"/>
    <property type="evidence" value="ECO:0000318"/>
    <property type="project" value="GO_Central"/>
</dbReference>
<evidence type="ECO:0000313" key="9">
    <source>
        <dbReference type="EMBL" id="EFJ36256.1"/>
    </source>
</evidence>
<evidence type="ECO:0000256" key="3">
    <source>
        <dbReference type="ARBA" id="ARBA00022679"/>
    </source>
</evidence>
<keyword evidence="3" id="KW-0808">Transferase</keyword>
<dbReference type="SUPFAM" id="SSF56112">
    <property type="entry name" value="Protein kinase-like (PK-like)"/>
    <property type="match status" value="1"/>
</dbReference>
<dbReference type="Gene3D" id="1.10.510.10">
    <property type="entry name" value="Transferase(Phosphotransferase) domain 1"/>
    <property type="match status" value="1"/>
</dbReference>
<keyword evidence="4" id="KW-0547">Nucleotide-binding</keyword>
<comment type="catalytic activity">
    <reaction evidence="8">
        <text>L-seryl-[protein] + ATP = O-phospho-L-seryl-[protein] + ADP + H(+)</text>
        <dbReference type="Rhea" id="RHEA:17989"/>
        <dbReference type="Rhea" id="RHEA-COMP:9863"/>
        <dbReference type="Rhea" id="RHEA-COMP:11604"/>
        <dbReference type="ChEBI" id="CHEBI:15378"/>
        <dbReference type="ChEBI" id="CHEBI:29999"/>
        <dbReference type="ChEBI" id="CHEBI:30616"/>
        <dbReference type="ChEBI" id="CHEBI:83421"/>
        <dbReference type="ChEBI" id="CHEBI:456216"/>
        <dbReference type="EC" id="2.7.11.1"/>
    </reaction>
</comment>
<dbReference type="PANTHER" id="PTHR24363:SF0">
    <property type="entry name" value="SERINE_THREONINE KINASE LIKE DOMAIN CONTAINING 1"/>
    <property type="match status" value="1"/>
</dbReference>
<dbReference type="HOGENOM" id="CLU_397110_0_0_1"/>
<dbReference type="EC" id="2.7.11.1" evidence="1"/>
<dbReference type="AlphaFoldDB" id="D8QU86"/>
<dbReference type="GO" id="GO:0005524">
    <property type="term" value="F:ATP binding"/>
    <property type="evidence" value="ECO:0007669"/>
    <property type="project" value="UniProtKB-KW"/>
</dbReference>
<evidence type="ECO:0000256" key="4">
    <source>
        <dbReference type="ARBA" id="ARBA00022741"/>
    </source>
</evidence>
<keyword evidence="10" id="KW-1185">Reference proteome</keyword>
<dbReference type="Proteomes" id="UP000001514">
    <property type="component" value="Unassembled WGS sequence"/>
</dbReference>
<evidence type="ECO:0000256" key="7">
    <source>
        <dbReference type="ARBA" id="ARBA00047899"/>
    </source>
</evidence>
<keyword evidence="2" id="KW-0723">Serine/threonine-protein kinase</keyword>
<dbReference type="InParanoid" id="D8QU86"/>
<evidence type="ECO:0000256" key="1">
    <source>
        <dbReference type="ARBA" id="ARBA00012513"/>
    </source>
</evidence>
<dbReference type="Gramene" id="EFJ36256">
    <property type="protein sequence ID" value="EFJ36256"/>
    <property type="gene ID" value="SELMODRAFT_404086"/>
</dbReference>
<organism evidence="10">
    <name type="scientific">Selaginella moellendorffii</name>
    <name type="common">Spikemoss</name>
    <dbReference type="NCBI Taxonomy" id="88036"/>
    <lineage>
        <taxon>Eukaryota</taxon>
        <taxon>Viridiplantae</taxon>
        <taxon>Streptophyta</taxon>
        <taxon>Embryophyta</taxon>
        <taxon>Tracheophyta</taxon>
        <taxon>Lycopodiopsida</taxon>
        <taxon>Selaginellales</taxon>
        <taxon>Selaginellaceae</taxon>
        <taxon>Selaginella</taxon>
    </lineage>
</organism>
<keyword evidence="5" id="KW-0418">Kinase</keyword>
<dbReference type="GO" id="GO:0005737">
    <property type="term" value="C:cytoplasm"/>
    <property type="evidence" value="ECO:0000318"/>
    <property type="project" value="GO_Central"/>
</dbReference>
<protein>
    <recommendedName>
        <fullName evidence="1">non-specific serine/threonine protein kinase</fullName>
        <ecNumber evidence="1">2.7.11.1</ecNumber>
    </recommendedName>
</protein>
<dbReference type="InterPro" id="IPR011009">
    <property type="entry name" value="Kinase-like_dom_sf"/>
</dbReference>
<evidence type="ECO:0000313" key="10">
    <source>
        <dbReference type="Proteomes" id="UP000001514"/>
    </source>
</evidence>
<reference evidence="9 10" key="1">
    <citation type="journal article" date="2011" name="Science">
        <title>The Selaginella genome identifies genetic changes associated with the evolution of vascular plants.</title>
        <authorList>
            <person name="Banks J.A."/>
            <person name="Nishiyama T."/>
            <person name="Hasebe M."/>
            <person name="Bowman J.L."/>
            <person name="Gribskov M."/>
            <person name="dePamphilis C."/>
            <person name="Albert V.A."/>
            <person name="Aono N."/>
            <person name="Aoyama T."/>
            <person name="Ambrose B.A."/>
            <person name="Ashton N.W."/>
            <person name="Axtell M.J."/>
            <person name="Barker E."/>
            <person name="Barker M.S."/>
            <person name="Bennetzen J.L."/>
            <person name="Bonawitz N.D."/>
            <person name="Chapple C."/>
            <person name="Cheng C."/>
            <person name="Correa L.G."/>
            <person name="Dacre M."/>
            <person name="DeBarry J."/>
            <person name="Dreyer I."/>
            <person name="Elias M."/>
            <person name="Engstrom E.M."/>
            <person name="Estelle M."/>
            <person name="Feng L."/>
            <person name="Finet C."/>
            <person name="Floyd S.K."/>
            <person name="Frommer W.B."/>
            <person name="Fujita T."/>
            <person name="Gramzow L."/>
            <person name="Gutensohn M."/>
            <person name="Harholt J."/>
            <person name="Hattori M."/>
            <person name="Heyl A."/>
            <person name="Hirai T."/>
            <person name="Hiwatashi Y."/>
            <person name="Ishikawa M."/>
            <person name="Iwata M."/>
            <person name="Karol K.G."/>
            <person name="Koehler B."/>
            <person name="Kolukisaoglu U."/>
            <person name="Kubo M."/>
            <person name="Kurata T."/>
            <person name="Lalonde S."/>
            <person name="Li K."/>
            <person name="Li Y."/>
            <person name="Litt A."/>
            <person name="Lyons E."/>
            <person name="Manning G."/>
            <person name="Maruyama T."/>
            <person name="Michael T.P."/>
            <person name="Mikami K."/>
            <person name="Miyazaki S."/>
            <person name="Morinaga S."/>
            <person name="Murata T."/>
            <person name="Mueller-Roeber B."/>
            <person name="Nelson D.R."/>
            <person name="Obara M."/>
            <person name="Oguri Y."/>
            <person name="Olmstead R.G."/>
            <person name="Onodera N."/>
            <person name="Petersen B.L."/>
            <person name="Pils B."/>
            <person name="Prigge M."/>
            <person name="Rensing S.A."/>
            <person name="Riano-Pachon D.M."/>
            <person name="Roberts A.W."/>
            <person name="Sato Y."/>
            <person name="Scheller H.V."/>
            <person name="Schulz B."/>
            <person name="Schulz C."/>
            <person name="Shakirov E.V."/>
            <person name="Shibagaki N."/>
            <person name="Shinohara N."/>
            <person name="Shippen D.E."/>
            <person name="Soerensen I."/>
            <person name="Sotooka R."/>
            <person name="Sugimoto N."/>
            <person name="Sugita M."/>
            <person name="Sumikawa N."/>
            <person name="Tanurdzic M."/>
            <person name="Theissen G."/>
            <person name="Ulvskov P."/>
            <person name="Wakazuki S."/>
            <person name="Weng J.K."/>
            <person name="Willats W.W."/>
            <person name="Wipf D."/>
            <person name="Wolf P.G."/>
            <person name="Yang L."/>
            <person name="Zimmer A.D."/>
            <person name="Zhu Q."/>
            <person name="Mitros T."/>
            <person name="Hellsten U."/>
            <person name="Loque D."/>
            <person name="Otillar R."/>
            <person name="Salamov A."/>
            <person name="Schmutz J."/>
            <person name="Shapiro H."/>
            <person name="Lindquist E."/>
            <person name="Lucas S."/>
            <person name="Rokhsar D."/>
            <person name="Grigoriev I.V."/>
        </authorList>
    </citation>
    <scope>NUCLEOTIDE SEQUENCE [LARGE SCALE GENOMIC DNA]</scope>
</reference>
<name>D8QU86_SELML</name>
<evidence type="ECO:0000256" key="8">
    <source>
        <dbReference type="ARBA" id="ARBA00048679"/>
    </source>
</evidence>
<comment type="catalytic activity">
    <reaction evidence="7">
        <text>L-threonyl-[protein] + ATP = O-phospho-L-threonyl-[protein] + ADP + H(+)</text>
        <dbReference type="Rhea" id="RHEA:46608"/>
        <dbReference type="Rhea" id="RHEA-COMP:11060"/>
        <dbReference type="Rhea" id="RHEA-COMP:11605"/>
        <dbReference type="ChEBI" id="CHEBI:15378"/>
        <dbReference type="ChEBI" id="CHEBI:30013"/>
        <dbReference type="ChEBI" id="CHEBI:30616"/>
        <dbReference type="ChEBI" id="CHEBI:61977"/>
        <dbReference type="ChEBI" id="CHEBI:456216"/>
        <dbReference type="EC" id="2.7.11.1"/>
    </reaction>
</comment>
<gene>
    <name evidence="9" type="ORF">SELMODRAFT_404086</name>
</gene>
<evidence type="ECO:0000256" key="5">
    <source>
        <dbReference type="ARBA" id="ARBA00022777"/>
    </source>
</evidence>
<dbReference type="PANTHER" id="PTHR24363">
    <property type="entry name" value="SERINE/THREONINE PROTEIN KINASE"/>
    <property type="match status" value="1"/>
</dbReference>
<proteinExistence type="predicted"/>
<accession>D8QU86</accession>
<sequence length="694" mass="77258">MDARERFANLQGLTEVEKGELYSILSEAGEDVWQREVPGFLSDTAVSVSLRRKYLSRTDSGAEVATLIAAVPAFTSVQAGEPTKSELIAYLEDIRCLVGLIPVAIRSVESVARLPRGLDGGSPFYFSDSILGVAVASAIDPGLTGSGDIVANSRILAFCKVFQYLKDFSASGDRLDYQFSMETAASSASMQTPRLGTRKRPDFLFQYVDFVFMLGEGKADDDDFVVAVNEISSKLNKVPSWALGNIKIVLAFAVGGMTWQLFVKSASGLEVEPLSPAYNLNLIDDRVKLVLLYFKLYFLSLSICKDMVPSGMLPLFKKHERDLSTIQLDGKGCVKSINKWADYKKKYGTTKSHIERAYNAGVQQLISAAVMPTVSSKGVYMVRTQPLGIPARFKVTSEDCMTLAQDMLSALAALHKLELVHRDVRLDNMIWSPDRACYVLIDLELVSKAGTKMKVLLTGYTPTTLVNGKYTKTSDLHQLGEVIEKLKLKVQPECKGFVQALKSHGSTAEKMLSHKWLSSSENFESGDIERHDHNLRPATFHYPSEEVIEGSLTLVIWLWRFMEFPLILWLPRRRLGTSTGTRNAYDPPLQRTFDNLKSKGGVETAPKGAYPQGNGSSIFENSQHTQVQPGRYRGKKVEDCTNASQRSLFRQLPRPNEQKRKAAKNYGWRQLALDGKERSSRKKEALIERIIADL</sequence>
<evidence type="ECO:0000256" key="2">
    <source>
        <dbReference type="ARBA" id="ARBA00022527"/>
    </source>
</evidence>